<name>A0A839GKL2_9BACT</name>
<evidence type="ECO:0000313" key="1">
    <source>
        <dbReference type="EMBL" id="MBA9078323.1"/>
    </source>
</evidence>
<evidence type="ECO:0000313" key="2">
    <source>
        <dbReference type="Proteomes" id="UP000563094"/>
    </source>
</evidence>
<organism evidence="1 2">
    <name type="scientific">Rufibacter quisquiliarum</name>
    <dbReference type="NCBI Taxonomy" id="1549639"/>
    <lineage>
        <taxon>Bacteria</taxon>
        <taxon>Pseudomonadati</taxon>
        <taxon>Bacteroidota</taxon>
        <taxon>Cytophagia</taxon>
        <taxon>Cytophagales</taxon>
        <taxon>Hymenobacteraceae</taxon>
        <taxon>Rufibacter</taxon>
    </lineage>
</organism>
<sequence>MKRIDLKDGHHLMLHFSADELPMNQNSLFQRYLMLDAGIGRTMQDVEAHDQRFYQLLKAGRMNEAMTELANRHYNFFHILEGTNWPGLAFCCLVHSVDGEPVTDYSEQGLAALKDRLSGYGLTQGSVEGLLEEVKKRKAQEMRLAFPEYFSEDAQAELLQKVKVKALARLEMLGSEEPRPDLERVVTDAEAYLLAEIMPRNFDLSNPANAVSQHEKAFGDLCASLEAAGVQAPEKLTEKQFYQRLRFHENRAKQQSRRK</sequence>
<gene>
    <name evidence="1" type="ORF">FHS90_003049</name>
</gene>
<dbReference type="AlphaFoldDB" id="A0A839GKL2"/>
<comment type="caution">
    <text evidence="1">The sequence shown here is derived from an EMBL/GenBank/DDBJ whole genome shotgun (WGS) entry which is preliminary data.</text>
</comment>
<dbReference type="EMBL" id="JACJIQ010000012">
    <property type="protein sequence ID" value="MBA9078323.1"/>
    <property type="molecule type" value="Genomic_DNA"/>
</dbReference>
<accession>A0A839GKL2</accession>
<dbReference type="Proteomes" id="UP000563094">
    <property type="component" value="Unassembled WGS sequence"/>
</dbReference>
<protein>
    <submittedName>
        <fullName evidence="1">Uncharacterized protein</fullName>
    </submittedName>
</protein>
<dbReference type="RefSeq" id="WP_182513584.1">
    <property type="nucleotide sequence ID" value="NZ_JACJIQ010000012.1"/>
</dbReference>
<proteinExistence type="predicted"/>
<keyword evidence="2" id="KW-1185">Reference proteome</keyword>
<reference evidence="1 2" key="1">
    <citation type="submission" date="2020-08" db="EMBL/GenBank/DDBJ databases">
        <title>Genomic Encyclopedia of Type Strains, Phase IV (KMG-IV): sequencing the most valuable type-strain genomes for metagenomic binning, comparative biology and taxonomic classification.</title>
        <authorList>
            <person name="Goeker M."/>
        </authorList>
    </citation>
    <scope>NUCLEOTIDE SEQUENCE [LARGE SCALE GENOMIC DNA]</scope>
    <source>
        <strain evidence="1 2">DSM 29854</strain>
    </source>
</reference>